<dbReference type="RefSeq" id="WP_013900621.1">
    <property type="nucleotide sequence ID" value="NC_015677.1"/>
</dbReference>
<organism evidence="2 3">
    <name type="scientific">Ramlibacter tataouinensis (strain ATCC BAA-407 / DSM 14655 / LMG 21543 / TTB310)</name>
    <dbReference type="NCBI Taxonomy" id="365046"/>
    <lineage>
        <taxon>Bacteria</taxon>
        <taxon>Pseudomonadati</taxon>
        <taxon>Pseudomonadota</taxon>
        <taxon>Betaproteobacteria</taxon>
        <taxon>Burkholderiales</taxon>
        <taxon>Comamonadaceae</taxon>
        <taxon>Ramlibacter</taxon>
    </lineage>
</organism>
<proteinExistence type="predicted"/>
<evidence type="ECO:0000313" key="2">
    <source>
        <dbReference type="EMBL" id="AEG92388.1"/>
    </source>
</evidence>
<name>F5Y2M5_RAMTT</name>
<dbReference type="Gene3D" id="1.20.120.520">
    <property type="entry name" value="nmb1532 protein domain like"/>
    <property type="match status" value="1"/>
</dbReference>
<dbReference type="AlphaFoldDB" id="F5Y2M5"/>
<dbReference type="KEGG" id="rta:Rta_13010"/>
<dbReference type="Pfam" id="PF01814">
    <property type="entry name" value="Hemerythrin"/>
    <property type="match status" value="1"/>
</dbReference>
<dbReference type="OrthoDB" id="5512987at2"/>
<dbReference type="HOGENOM" id="CLU_079417_6_0_4"/>
<dbReference type="PANTHER" id="PTHR35585">
    <property type="entry name" value="HHE DOMAIN PROTEIN (AFU_ORTHOLOGUE AFUA_4G00730)"/>
    <property type="match status" value="1"/>
</dbReference>
<dbReference type="STRING" id="365046.Rta_13010"/>
<dbReference type="eggNOG" id="COG5592">
    <property type="taxonomic scope" value="Bacteria"/>
</dbReference>
<evidence type="ECO:0000313" key="3">
    <source>
        <dbReference type="Proteomes" id="UP000008385"/>
    </source>
</evidence>
<dbReference type="PANTHER" id="PTHR35585:SF1">
    <property type="entry name" value="HHE DOMAIN PROTEIN (AFU_ORTHOLOGUE AFUA_4G00730)"/>
    <property type="match status" value="1"/>
</dbReference>
<reference evidence="2 3" key="2">
    <citation type="journal article" date="2011" name="PLoS ONE">
        <title>The Cyst-Dividing Bacterium Ramlibacter tataouinensis TTB310 Genome Reveals a Well-Stocked Toolbox for Adaptation to a Desert Environment.</title>
        <authorList>
            <person name="De Luca G."/>
            <person name="Barakat M."/>
            <person name="Ortet P."/>
            <person name="Fochesato S."/>
            <person name="Jourlin-Castelli C."/>
            <person name="Ansaldi M."/>
            <person name="Py B."/>
            <person name="Fichant G."/>
            <person name="Coutinho P.M."/>
            <person name="Voulhoux R."/>
            <person name="Bastien O."/>
            <person name="Marechal E."/>
            <person name="Henrissat B."/>
            <person name="Quentin Y."/>
            <person name="Noirot P."/>
            <person name="Filloux A."/>
            <person name="Mejean V."/>
            <person name="Dubow M.S."/>
            <person name="Barras F."/>
            <person name="Barbe V."/>
            <person name="Weissenbach J."/>
            <person name="Mihalcescu I."/>
            <person name="Vermeglio A."/>
            <person name="Achouak W."/>
            <person name="Heulin T."/>
        </authorList>
    </citation>
    <scope>NUCLEOTIDE SEQUENCE [LARGE SCALE GENOMIC DNA]</scope>
    <source>
        <strain evidence="3">ATCC BAA-407 / DSM 14655 / LMG 21543 / TTB310</strain>
    </source>
</reference>
<sequence>MTSPHPQDAIEFLLAEHQAIQALLAEYRALGHEVPSACRKALAEQICMELTIHGKLKEELFYPALRDALHQDLLDEAELEHAGCRDLIGQILAMGSGDALYHAKMTVLAEQVEHHLREEAHLFAQARKCGLDLGKLGRRLAERRTELEVVSEALREEALVAVIA</sequence>
<protein>
    <recommendedName>
        <fullName evidence="1">Hemerythrin-like domain-containing protein</fullName>
    </recommendedName>
</protein>
<gene>
    <name evidence="2" type="ordered locus">Rta_13010</name>
</gene>
<dbReference type="Proteomes" id="UP000008385">
    <property type="component" value="Chromosome"/>
</dbReference>
<accession>F5Y2M5</accession>
<feature type="domain" description="Hemerythrin-like" evidence="1">
    <location>
        <begin position="9"/>
        <end position="123"/>
    </location>
</feature>
<dbReference type="EMBL" id="CP000245">
    <property type="protein sequence ID" value="AEG92388.1"/>
    <property type="molecule type" value="Genomic_DNA"/>
</dbReference>
<keyword evidence="3" id="KW-1185">Reference proteome</keyword>
<dbReference type="InterPro" id="IPR012312">
    <property type="entry name" value="Hemerythrin-like"/>
</dbReference>
<evidence type="ECO:0000259" key="1">
    <source>
        <dbReference type="Pfam" id="PF01814"/>
    </source>
</evidence>
<reference evidence="3" key="1">
    <citation type="submission" date="2006-01" db="EMBL/GenBank/DDBJ databases">
        <title>Genome of the cyst-dividing bacterium Ramlibacter tataouinensis.</title>
        <authorList>
            <person name="Barakat M."/>
            <person name="Ortet P."/>
            <person name="De Luca G."/>
            <person name="Jourlin-Castelli C."/>
            <person name="Ansaldi M."/>
            <person name="Py B."/>
            <person name="Fichant G."/>
            <person name="Coutinho P."/>
            <person name="Voulhoux R."/>
            <person name="Bastien O."/>
            <person name="Roy S."/>
            <person name="Marechal E."/>
            <person name="Henrissat B."/>
            <person name="Quentin Y."/>
            <person name="Noirot P."/>
            <person name="Filloux A."/>
            <person name="Mejean V."/>
            <person name="DuBow M."/>
            <person name="Barras F."/>
            <person name="Heulin T."/>
        </authorList>
    </citation>
    <scope>NUCLEOTIDE SEQUENCE [LARGE SCALE GENOMIC DNA]</scope>
    <source>
        <strain evidence="3">ATCC BAA-407 / DSM 14655 / LMG 21543 / TTB310</strain>
    </source>
</reference>